<evidence type="ECO:0000313" key="2">
    <source>
        <dbReference type="Proteomes" id="UP001621964"/>
    </source>
</evidence>
<comment type="caution">
    <text evidence="1">The sequence shown here is derived from an EMBL/GenBank/DDBJ whole genome shotgun (WGS) entry which is preliminary data.</text>
</comment>
<keyword evidence="2" id="KW-1185">Reference proteome</keyword>
<dbReference type="RefSeq" id="WP_405385294.1">
    <property type="nucleotide sequence ID" value="NZ_JBJGEB010000001.1"/>
</dbReference>
<dbReference type="EMBL" id="JBJGEB010000001">
    <property type="protein sequence ID" value="MFK7641089.1"/>
    <property type="molecule type" value="Genomic_DNA"/>
</dbReference>
<dbReference type="Proteomes" id="UP001621964">
    <property type="component" value="Unassembled WGS sequence"/>
</dbReference>
<reference evidence="1 2" key="1">
    <citation type="submission" date="2024-11" db="EMBL/GenBank/DDBJ databases">
        <authorList>
            <person name="Mikucki A.G."/>
            <person name="Kahler C.M."/>
        </authorList>
    </citation>
    <scope>NUCLEOTIDE SEQUENCE [LARGE SCALE GENOMIC DNA]</scope>
    <source>
        <strain evidence="1 2">EXNM717</strain>
    </source>
</reference>
<sequence>MAKFIIEIEDTPDGVMITAHGDRPPVLEKDWKMPKQIVLIVKKILEEANNACIRSKWRIPY</sequence>
<protein>
    <submittedName>
        <fullName evidence="1">Uncharacterized protein</fullName>
    </submittedName>
</protein>
<proteinExistence type="predicted"/>
<evidence type="ECO:0000313" key="1">
    <source>
        <dbReference type="EMBL" id="MFK7641089.1"/>
    </source>
</evidence>
<name>A0ABW8Q0P3_9NEIS</name>
<gene>
    <name evidence="1" type="ORF">ACI43T_01040</name>
</gene>
<organism evidence="1 2">
    <name type="scientific">Neisseria oralis</name>
    <dbReference type="NCBI Taxonomy" id="1107316"/>
    <lineage>
        <taxon>Bacteria</taxon>
        <taxon>Pseudomonadati</taxon>
        <taxon>Pseudomonadota</taxon>
        <taxon>Betaproteobacteria</taxon>
        <taxon>Neisseriales</taxon>
        <taxon>Neisseriaceae</taxon>
        <taxon>Neisseria</taxon>
    </lineage>
</organism>
<accession>A0ABW8Q0P3</accession>